<protein>
    <submittedName>
        <fullName evidence="1">Uncharacterized protein</fullName>
    </submittedName>
</protein>
<sequence length="81" mass="8886">MAGMSMPQVESPVRCMGLDCRGTPKVGGDWQIKFPAETHVSKLLCLSSGVPDQREREKQWGSFGVLPQDSIQVLLLVLNTT</sequence>
<dbReference type="EMBL" id="ML735890">
    <property type="protein sequence ID" value="KAE8411151.1"/>
    <property type="molecule type" value="Genomic_DNA"/>
</dbReference>
<name>A0ABQ6W6Z7_9EURO</name>
<reference evidence="1 2" key="1">
    <citation type="submission" date="2019-04" db="EMBL/GenBank/DDBJ databases">
        <authorList>
            <consortium name="DOE Joint Genome Institute"/>
            <person name="Mondo S."/>
            <person name="Kjaerbolling I."/>
            <person name="Vesth T."/>
            <person name="Frisvad J.C."/>
            <person name="Nybo J.L."/>
            <person name="Theobald S."/>
            <person name="Kildgaard S."/>
            <person name="Isbrandt T."/>
            <person name="Kuo A."/>
            <person name="Sato A."/>
            <person name="Lyhne E.K."/>
            <person name="Kogle M.E."/>
            <person name="Wiebenga A."/>
            <person name="Kun R.S."/>
            <person name="Lubbers R.J."/>
            <person name="Makela M.R."/>
            <person name="Barry K."/>
            <person name="Chovatia M."/>
            <person name="Clum A."/>
            <person name="Daum C."/>
            <person name="Haridas S."/>
            <person name="He G."/>
            <person name="LaButti K."/>
            <person name="Lipzen A."/>
            <person name="Riley R."/>
            <person name="Salamov A."/>
            <person name="Simmons B.A."/>
            <person name="Magnuson J.K."/>
            <person name="Henrissat B."/>
            <person name="Mortensen U.H."/>
            <person name="Larsen T.O."/>
            <person name="Devries R.P."/>
            <person name="Grigoriev I.V."/>
            <person name="Machida M."/>
            <person name="Baker S.E."/>
            <person name="Andersen M.R."/>
            <person name="Cantor M.N."/>
            <person name="Hua S.X."/>
        </authorList>
    </citation>
    <scope>NUCLEOTIDE SEQUENCE [LARGE SCALE GENOMIC DNA]</scope>
    <source>
        <strain evidence="1 2">CBS 117616</strain>
    </source>
</reference>
<dbReference type="Proteomes" id="UP000325395">
    <property type="component" value="Unassembled WGS sequence"/>
</dbReference>
<evidence type="ECO:0000313" key="1">
    <source>
        <dbReference type="EMBL" id="KAE8411151.1"/>
    </source>
</evidence>
<accession>A0ABQ6W6Z7</accession>
<organism evidence="1 2">
    <name type="scientific">Aspergillus pseudocaelatus</name>
    <dbReference type="NCBI Taxonomy" id="1825620"/>
    <lineage>
        <taxon>Eukaryota</taxon>
        <taxon>Fungi</taxon>
        <taxon>Dikarya</taxon>
        <taxon>Ascomycota</taxon>
        <taxon>Pezizomycotina</taxon>
        <taxon>Eurotiomycetes</taxon>
        <taxon>Eurotiomycetidae</taxon>
        <taxon>Eurotiales</taxon>
        <taxon>Aspergillaceae</taxon>
        <taxon>Aspergillus</taxon>
        <taxon>Aspergillus subgen. Circumdati</taxon>
    </lineage>
</organism>
<proteinExistence type="predicted"/>
<keyword evidence="2" id="KW-1185">Reference proteome</keyword>
<evidence type="ECO:0000313" key="2">
    <source>
        <dbReference type="Proteomes" id="UP000325395"/>
    </source>
</evidence>
<gene>
    <name evidence="1" type="ORF">BDV36DRAFT_98458</name>
</gene>